<keyword evidence="2" id="KW-1185">Reference proteome</keyword>
<gene>
    <name evidence="1" type="ORF">KIN20_028988</name>
</gene>
<dbReference type="Proteomes" id="UP001196413">
    <property type="component" value="Unassembled WGS sequence"/>
</dbReference>
<proteinExistence type="predicted"/>
<name>A0AAD5R1U0_PARTN</name>
<comment type="caution">
    <text evidence="1">The sequence shown here is derived from an EMBL/GenBank/DDBJ whole genome shotgun (WGS) entry which is preliminary data.</text>
</comment>
<reference evidence="1" key="1">
    <citation type="submission" date="2021-06" db="EMBL/GenBank/DDBJ databases">
        <title>Parelaphostrongylus tenuis whole genome reference sequence.</title>
        <authorList>
            <person name="Garwood T.J."/>
            <person name="Larsen P.A."/>
            <person name="Fountain-Jones N.M."/>
            <person name="Garbe J.R."/>
            <person name="Macchietto M.G."/>
            <person name="Kania S.A."/>
            <person name="Gerhold R.W."/>
            <person name="Richards J.E."/>
            <person name="Wolf T.M."/>
        </authorList>
    </citation>
    <scope>NUCLEOTIDE SEQUENCE</scope>
    <source>
        <strain evidence="1">MNPRO001-30</strain>
        <tissue evidence="1">Meninges</tissue>
    </source>
</reference>
<accession>A0AAD5R1U0</accession>
<evidence type="ECO:0000313" key="1">
    <source>
        <dbReference type="EMBL" id="KAJ1367951.1"/>
    </source>
</evidence>
<sequence length="204" mass="23022">MELCVVGSSAADPPDRCLRFELCEPLPGCLFCNCIIITSTINLTHHFTSLFPHAPFVHEQQANLFSRQLHLQPNKGRFKFTEEEQMYWTILWHVHSTMNNAGLRGLEEVVTIGNGMGLFQIVATRLGDDGDPLPAYLCPPSSHLTAQPVEFPKRTCSYLNQSDFPRFVVEKRRLASFEQVSLDPRAHVAYGLRRTQDRGSTSCS</sequence>
<dbReference type="EMBL" id="JAHQIW010006048">
    <property type="protein sequence ID" value="KAJ1367951.1"/>
    <property type="molecule type" value="Genomic_DNA"/>
</dbReference>
<evidence type="ECO:0000313" key="2">
    <source>
        <dbReference type="Proteomes" id="UP001196413"/>
    </source>
</evidence>
<organism evidence="1 2">
    <name type="scientific">Parelaphostrongylus tenuis</name>
    <name type="common">Meningeal worm</name>
    <dbReference type="NCBI Taxonomy" id="148309"/>
    <lineage>
        <taxon>Eukaryota</taxon>
        <taxon>Metazoa</taxon>
        <taxon>Ecdysozoa</taxon>
        <taxon>Nematoda</taxon>
        <taxon>Chromadorea</taxon>
        <taxon>Rhabditida</taxon>
        <taxon>Rhabditina</taxon>
        <taxon>Rhabditomorpha</taxon>
        <taxon>Strongyloidea</taxon>
        <taxon>Metastrongylidae</taxon>
        <taxon>Parelaphostrongylus</taxon>
    </lineage>
</organism>
<protein>
    <submittedName>
        <fullName evidence="1">Uncharacterized protein</fullName>
    </submittedName>
</protein>
<dbReference type="AlphaFoldDB" id="A0AAD5R1U0"/>